<dbReference type="EMBL" id="CEKZ01000003">
    <property type="protein sequence ID" value="CEQ04556.1"/>
    <property type="molecule type" value="Genomic_DNA"/>
</dbReference>
<feature type="chain" id="PRO_5006553331" evidence="2">
    <location>
        <begin position="24"/>
        <end position="259"/>
    </location>
</feature>
<reference evidence="3 4" key="1">
    <citation type="submission" date="2015-01" db="EMBL/GenBank/DDBJ databases">
        <authorList>
            <person name="Aslett A.Martin."/>
            <person name="De Silva Nishadi"/>
        </authorList>
    </citation>
    <scope>NUCLEOTIDE SEQUENCE [LARGE SCALE GENOMIC DNA]</scope>
    <source>
        <strain evidence="3 4">R28058</strain>
    </source>
</reference>
<feature type="region of interest" description="Disordered" evidence="1">
    <location>
        <begin position="133"/>
        <end position="259"/>
    </location>
</feature>
<evidence type="ECO:0000313" key="3">
    <source>
        <dbReference type="EMBL" id="CEQ04556.1"/>
    </source>
</evidence>
<protein>
    <submittedName>
        <fullName evidence="3">Uncharacterized protein</fullName>
    </submittedName>
</protein>
<dbReference type="Proteomes" id="UP000049127">
    <property type="component" value="Unassembled WGS sequence"/>
</dbReference>
<keyword evidence="2" id="KW-0732">Signal</keyword>
<dbReference type="OrthoDB" id="2088397at2"/>
<sequence>MKSRTIIGLTLIGIISTSSIAFANDIKILKKSDVDYIPLKKVIQKSGGKINIEDNTAKVIIDGKSIVIEKNLSFAKLNDDYCPFNTKKINGIEIPVDTKPIFEKDEVYIAKDFLKNYKIVNYKIEKGNVKIISDRNDRDDGDKKTIQNVDEDKKEEKDLDVIDNTNEDLKKSNEISEPKLPEKIEKPVKQEKPTIQISPSEDETKSDNNRVESDKENIKNNIEEPNGETKPENEKTENKINEVPKVEVPNEQQPKEQVE</sequence>
<evidence type="ECO:0000256" key="2">
    <source>
        <dbReference type="SAM" id="SignalP"/>
    </source>
</evidence>
<evidence type="ECO:0000256" key="1">
    <source>
        <dbReference type="SAM" id="MobiDB-lite"/>
    </source>
</evidence>
<organism evidence="3 4">
    <name type="scientific">Paraclostridium sordellii</name>
    <name type="common">Clostridium sordellii</name>
    <dbReference type="NCBI Taxonomy" id="1505"/>
    <lineage>
        <taxon>Bacteria</taxon>
        <taxon>Bacillati</taxon>
        <taxon>Bacillota</taxon>
        <taxon>Clostridia</taxon>
        <taxon>Peptostreptococcales</taxon>
        <taxon>Peptostreptococcaceae</taxon>
        <taxon>Paraclostridium</taxon>
    </lineage>
</organism>
<evidence type="ECO:0000313" key="4">
    <source>
        <dbReference type="Proteomes" id="UP000049127"/>
    </source>
</evidence>
<accession>A0A0C7QLV0</accession>
<feature type="signal peptide" evidence="2">
    <location>
        <begin position="1"/>
        <end position="23"/>
    </location>
</feature>
<feature type="compositionally biased region" description="Basic and acidic residues" evidence="1">
    <location>
        <begin position="133"/>
        <end position="160"/>
    </location>
</feature>
<feature type="compositionally biased region" description="Basic and acidic residues" evidence="1">
    <location>
        <begin position="202"/>
        <end position="245"/>
    </location>
</feature>
<gene>
    <name evidence="3" type="ORF">R28058_22891</name>
</gene>
<name>A0A0C7QLV0_PARSO</name>
<dbReference type="AlphaFoldDB" id="A0A0C7QLV0"/>
<feature type="compositionally biased region" description="Basic and acidic residues" evidence="1">
    <location>
        <begin position="167"/>
        <end position="192"/>
    </location>
</feature>
<dbReference type="RefSeq" id="WP_055342530.1">
    <property type="nucleotide sequence ID" value="NZ_CDNI01000021.1"/>
</dbReference>
<proteinExistence type="predicted"/>